<organism evidence="2">
    <name type="scientific">marine metagenome</name>
    <dbReference type="NCBI Taxonomy" id="408172"/>
    <lineage>
        <taxon>unclassified sequences</taxon>
        <taxon>metagenomes</taxon>
        <taxon>ecological metagenomes</taxon>
    </lineage>
</organism>
<dbReference type="PROSITE" id="PS50042">
    <property type="entry name" value="CNMP_BINDING_3"/>
    <property type="match status" value="1"/>
</dbReference>
<sequence length="33" mass="3705">MKRLYFKPNDKVVKEGDLGDCAYIVETGSLEVS</sequence>
<dbReference type="InterPro" id="IPR000595">
    <property type="entry name" value="cNMP-bd_dom"/>
</dbReference>
<dbReference type="EMBL" id="UINC01222774">
    <property type="protein sequence ID" value="SVE51696.1"/>
    <property type="molecule type" value="Genomic_DNA"/>
</dbReference>
<proteinExistence type="predicted"/>
<reference evidence="2" key="1">
    <citation type="submission" date="2018-05" db="EMBL/GenBank/DDBJ databases">
        <authorList>
            <person name="Lanie J.A."/>
            <person name="Ng W.-L."/>
            <person name="Kazmierczak K.M."/>
            <person name="Andrzejewski T.M."/>
            <person name="Davidsen T.M."/>
            <person name="Wayne K.J."/>
            <person name="Tettelin H."/>
            <person name="Glass J.I."/>
            <person name="Rusch D."/>
            <person name="Podicherti R."/>
            <person name="Tsui H.-C.T."/>
            <person name="Winkler M.E."/>
        </authorList>
    </citation>
    <scope>NUCLEOTIDE SEQUENCE</scope>
</reference>
<dbReference type="InterPro" id="IPR014710">
    <property type="entry name" value="RmlC-like_jellyroll"/>
</dbReference>
<feature type="non-terminal residue" evidence="2">
    <location>
        <position position="33"/>
    </location>
</feature>
<feature type="domain" description="Cyclic nucleotide-binding" evidence="1">
    <location>
        <begin position="1"/>
        <end position="33"/>
    </location>
</feature>
<accession>A0A383E4G4</accession>
<dbReference type="AlphaFoldDB" id="A0A383E4G4"/>
<evidence type="ECO:0000259" key="1">
    <source>
        <dbReference type="PROSITE" id="PS50042"/>
    </source>
</evidence>
<name>A0A383E4G4_9ZZZZ</name>
<protein>
    <recommendedName>
        <fullName evidence="1">Cyclic nucleotide-binding domain-containing protein</fullName>
    </recommendedName>
</protein>
<gene>
    <name evidence="2" type="ORF">METZ01_LOCUS504550</name>
</gene>
<dbReference type="SUPFAM" id="SSF51206">
    <property type="entry name" value="cAMP-binding domain-like"/>
    <property type="match status" value="1"/>
</dbReference>
<evidence type="ECO:0000313" key="2">
    <source>
        <dbReference type="EMBL" id="SVE51696.1"/>
    </source>
</evidence>
<dbReference type="InterPro" id="IPR018490">
    <property type="entry name" value="cNMP-bd_dom_sf"/>
</dbReference>
<dbReference type="Gene3D" id="2.60.120.10">
    <property type="entry name" value="Jelly Rolls"/>
    <property type="match status" value="1"/>
</dbReference>